<evidence type="ECO:0000256" key="1">
    <source>
        <dbReference type="ARBA" id="ARBA00022490"/>
    </source>
</evidence>
<keyword evidence="1 5" id="KW-0963">Cytoplasm</keyword>
<dbReference type="NCBIfam" id="TIGR00202">
    <property type="entry name" value="csrA"/>
    <property type="match status" value="1"/>
</dbReference>
<keyword evidence="2 5" id="KW-0810">Translation regulation</keyword>
<comment type="function">
    <text evidence="5">A key translational regulator that binds mRNA to regulate translation initiation and/or mRNA stability. Mediates global changes in gene expression, shifting from rapid growth to stress survival by linking envelope stress, the stringent response and the catabolite repression systems. Usually binds in the 5'-UTR; binding at or near the Shine-Dalgarno sequence prevents ribosome-binding, repressing translation, binding elsewhere in the 5'-UTR can activate translation and/or stabilize the mRNA. Its function is antagonized by small RNA(s).</text>
</comment>
<name>A0ABV4NJC7_9GAMM</name>
<dbReference type="HAMAP" id="MF_00167">
    <property type="entry name" value="CsrA"/>
    <property type="match status" value="1"/>
</dbReference>
<dbReference type="NCBIfam" id="NF002469">
    <property type="entry name" value="PRK01712.1"/>
    <property type="match status" value="1"/>
</dbReference>
<evidence type="ECO:0000313" key="7">
    <source>
        <dbReference type="Proteomes" id="UP001569414"/>
    </source>
</evidence>
<dbReference type="EMBL" id="JBGMEL010000001">
    <property type="protein sequence ID" value="MFA0789106.1"/>
    <property type="molecule type" value="Genomic_DNA"/>
</dbReference>
<keyword evidence="7" id="KW-1185">Reference proteome</keyword>
<evidence type="ECO:0000256" key="3">
    <source>
        <dbReference type="ARBA" id="ARBA00022884"/>
    </source>
</evidence>
<dbReference type="Proteomes" id="UP001569414">
    <property type="component" value="Unassembled WGS sequence"/>
</dbReference>
<evidence type="ECO:0000256" key="4">
    <source>
        <dbReference type="ARBA" id="ARBA00023159"/>
    </source>
</evidence>
<protein>
    <recommendedName>
        <fullName evidence="5">Translational regulator CsrA</fullName>
    </recommendedName>
    <alternativeName>
        <fullName evidence="5">Carbon storage regulator</fullName>
    </alternativeName>
</protein>
<dbReference type="PANTHER" id="PTHR34984">
    <property type="entry name" value="CARBON STORAGE REGULATOR"/>
    <property type="match status" value="1"/>
</dbReference>
<dbReference type="RefSeq" id="WP_371842282.1">
    <property type="nucleotide sequence ID" value="NZ_JBGMEL010000001.1"/>
</dbReference>
<comment type="subcellular location">
    <subcellularLocation>
        <location evidence="5">Cytoplasm</location>
    </subcellularLocation>
</comment>
<proteinExistence type="inferred from homology"/>
<keyword evidence="3 5" id="KW-0694">RNA-binding</keyword>
<organism evidence="6 7">
    <name type="scientific">Microbulbifer echini</name>
    <dbReference type="NCBI Taxonomy" id="1529067"/>
    <lineage>
        <taxon>Bacteria</taxon>
        <taxon>Pseudomonadati</taxon>
        <taxon>Pseudomonadota</taxon>
        <taxon>Gammaproteobacteria</taxon>
        <taxon>Cellvibrionales</taxon>
        <taxon>Microbulbiferaceae</taxon>
        <taxon>Microbulbifer</taxon>
    </lineage>
</organism>
<comment type="similarity">
    <text evidence="5">Belongs to the CsrA/RsmA family.</text>
</comment>
<evidence type="ECO:0000256" key="5">
    <source>
        <dbReference type="HAMAP-Rule" id="MF_00167"/>
    </source>
</evidence>
<dbReference type="SUPFAM" id="SSF117130">
    <property type="entry name" value="CsrA-like"/>
    <property type="match status" value="1"/>
</dbReference>
<dbReference type="Pfam" id="PF02599">
    <property type="entry name" value="CsrA"/>
    <property type="match status" value="1"/>
</dbReference>
<evidence type="ECO:0000256" key="2">
    <source>
        <dbReference type="ARBA" id="ARBA00022845"/>
    </source>
</evidence>
<dbReference type="InterPro" id="IPR003751">
    <property type="entry name" value="CsrA"/>
</dbReference>
<sequence>MLILNRRTGENLRIGENVSVTILEVKGNQVRVGIIAPKTLPVHREEIYRRIKKQQGQDNWGDKKQTLLVE</sequence>
<gene>
    <name evidence="5 6" type="primary">csrA</name>
    <name evidence="6" type="ORF">ACCI51_01025</name>
</gene>
<comment type="subunit">
    <text evidence="5">Homodimer; the beta-strands of each monomer intercalate to form a hydrophobic core, while the alpha-helices form wings that extend away from the core.</text>
</comment>
<dbReference type="Gene3D" id="2.60.40.4380">
    <property type="entry name" value="Translational regulator CsrA"/>
    <property type="match status" value="1"/>
</dbReference>
<keyword evidence="5" id="KW-0678">Repressor</keyword>
<keyword evidence="4 5" id="KW-0010">Activator</keyword>
<comment type="caution">
    <text evidence="6">The sequence shown here is derived from an EMBL/GenBank/DDBJ whole genome shotgun (WGS) entry which is preliminary data.</text>
</comment>
<reference evidence="6 7" key="1">
    <citation type="submission" date="2024-08" db="EMBL/GenBank/DDBJ databases">
        <authorList>
            <person name="Ishaq N."/>
        </authorList>
    </citation>
    <scope>NUCLEOTIDE SEQUENCE [LARGE SCALE GENOMIC DNA]</scope>
    <source>
        <strain evidence="6 7">JCM 30400</strain>
    </source>
</reference>
<evidence type="ECO:0000313" key="6">
    <source>
        <dbReference type="EMBL" id="MFA0789106.1"/>
    </source>
</evidence>
<accession>A0ABV4NJC7</accession>
<dbReference type="PANTHER" id="PTHR34984:SF1">
    <property type="entry name" value="CARBON STORAGE REGULATOR"/>
    <property type="match status" value="1"/>
</dbReference>
<dbReference type="InterPro" id="IPR036107">
    <property type="entry name" value="CsrA_sf"/>
</dbReference>